<sequence>MDQLNTPEGDECSVDLRVLESHYLENGRDEFSKNCVSQKIIDILHFRMKYNRFYKFPERLFFVESEILSDTDDLIKCILQDRSKTPNSLPISFFLKQSFPNVQCIYDFFCYSTFPSMFGHFTSQEYITDAYHFIKQNLDDTHISPFLICSFFLHSTVFQDRLMSIFYINFINIMQKRDQNIDFQNCTDIDFKVIFINSFRNCLSYLSEFHFLLVNEFKKKYPEHALFTFSEIIRISLKLWKYSPFLENISISVNPNFIIDYSPVHQKCLYKDLVKNLKKNIEKKDIEIILSLFDDASFFYEYAKYQHTIYKNEINFTFTISDLEIISKLAKSLIQNKIQNSDMTVDQFIENSTIIKQGEGYHEFNTPVLIQLTKMSSNQYHQHLSQISGELTKLHFCTVSSTKILRLTYYQFSEKFLLQNQIFKPGLFLQSQICLYGQEYFEKCLKKANIQINQEKPFDINISSIIGPDFKTRKSNTLLIKNFIEFIYSKLNIIIQNYNDKNQKAIKLFSSSNPSIIKKVSIFVSSVDNISWYLLLLKLSQKEISFIQNTNFQSIQKNDNNKKMEIMKYMLLDHVNKFGQSELAEIEEIEGDLLSQIEFFSEICGLIDISNEEMKIEFDEDRGMFNFGKKIRLFMKIHESIERSIQKTNFEDEKYQKFIYYFLYIGFYKKPKPVDYMEMLIDHCYFKLNLMIALFVIEKIISNPNSKYLPLKIFETENRLKKLLNFFNMKDTISPTEPMTRISFDDIIQ</sequence>
<comment type="caution">
    <text evidence="1">The sequence shown here is derived from an EMBL/GenBank/DDBJ whole genome shotgun (WGS) entry which is preliminary data.</text>
</comment>
<organism evidence="1 2">
    <name type="scientific">Tritrichomonas musculus</name>
    <dbReference type="NCBI Taxonomy" id="1915356"/>
    <lineage>
        <taxon>Eukaryota</taxon>
        <taxon>Metamonada</taxon>
        <taxon>Parabasalia</taxon>
        <taxon>Tritrichomonadida</taxon>
        <taxon>Tritrichomonadidae</taxon>
        <taxon>Tritrichomonas</taxon>
    </lineage>
</organism>
<evidence type="ECO:0000313" key="2">
    <source>
        <dbReference type="Proteomes" id="UP001470230"/>
    </source>
</evidence>
<evidence type="ECO:0000313" key="1">
    <source>
        <dbReference type="EMBL" id="KAK8900390.1"/>
    </source>
</evidence>
<evidence type="ECO:0008006" key="3">
    <source>
        <dbReference type="Google" id="ProtNLM"/>
    </source>
</evidence>
<dbReference type="EMBL" id="JAPFFF010000001">
    <property type="protein sequence ID" value="KAK8900390.1"/>
    <property type="molecule type" value="Genomic_DNA"/>
</dbReference>
<proteinExistence type="predicted"/>
<keyword evidence="2" id="KW-1185">Reference proteome</keyword>
<gene>
    <name evidence="1" type="ORF">M9Y10_002717</name>
</gene>
<reference evidence="1 2" key="1">
    <citation type="submission" date="2024-04" db="EMBL/GenBank/DDBJ databases">
        <title>Tritrichomonas musculus Genome.</title>
        <authorList>
            <person name="Alves-Ferreira E."/>
            <person name="Grigg M."/>
            <person name="Lorenzi H."/>
            <person name="Galac M."/>
        </authorList>
    </citation>
    <scope>NUCLEOTIDE SEQUENCE [LARGE SCALE GENOMIC DNA]</scope>
    <source>
        <strain evidence="1 2">EAF2021</strain>
    </source>
</reference>
<dbReference type="Proteomes" id="UP001470230">
    <property type="component" value="Unassembled WGS sequence"/>
</dbReference>
<name>A0ABR2LAL1_9EUKA</name>
<protein>
    <recommendedName>
        <fullName evidence="3">VPS9 domain-containing protein</fullName>
    </recommendedName>
</protein>
<accession>A0ABR2LAL1</accession>